<organism evidence="1 2">
    <name type="scientific">Saccharothrix syringae</name>
    <name type="common">Nocardiopsis syringae</name>
    <dbReference type="NCBI Taxonomy" id="103733"/>
    <lineage>
        <taxon>Bacteria</taxon>
        <taxon>Bacillati</taxon>
        <taxon>Actinomycetota</taxon>
        <taxon>Actinomycetes</taxon>
        <taxon>Pseudonocardiales</taxon>
        <taxon>Pseudonocardiaceae</taxon>
        <taxon>Saccharothrix</taxon>
    </lineage>
</organism>
<proteinExistence type="predicted"/>
<protein>
    <submittedName>
        <fullName evidence="1">FHA domain-containing protein</fullName>
    </submittedName>
</protein>
<dbReference type="KEGG" id="ssyi:EKG83_24915"/>
<evidence type="ECO:0000313" key="2">
    <source>
        <dbReference type="Proteomes" id="UP000325787"/>
    </source>
</evidence>
<sequence length="559" mass="61979">MSNADVRTTFIRMPERPAGAPAGEWATGLFKKLEPLPSGRKPLRVVVAGGGPVGLSFACALRAMMGDQVEVRVHDRRWRRRGSRVVWLGEAEGNFRREQVVTLQGNVWSTLPHLVQERLFAEGRFGEMWPLGPDSPAERGRPRNIRIRWIEDCLLDMAQDVYGIELVPGRFEVPATWGGTDILVVADGANSPTREALREHFGTPDRDFYSVDGEQLVETVLGIRVKGVFPDEHTVPLTVCQNRYLFNSLGGGFINMRLTAEEASEVVAIGEDGPVECIAKFRCTVLPRGGRFVCDRHRAIFKPSVDRLSFLWPRVLEGARFFGAGPQDVLGITVFRLGMTQNARFTAQLGPEAFGFLVGDAANSLHFWPGRGLNTGVKSALSLAGTLRSRWRGRPFRAADFSGHEGLMQQLQYREKSRAWTTMLMPDEDGVPRGIEARLRDGLRGSGDRAALTAVLWERVRAVKARLAGRMGALPPDEWYLRRIAGLHLKTLRQLVETGPWITREIGGDEVAVEVDFPESYTLGPASSPVPALPPLVPRVDSEQTVLRSVRDVLPVANR</sequence>
<accession>A0A5Q0H1U8</accession>
<dbReference type="AlphaFoldDB" id="A0A5Q0H1U8"/>
<dbReference type="SUPFAM" id="SSF51905">
    <property type="entry name" value="FAD/NAD(P)-binding domain"/>
    <property type="match status" value="1"/>
</dbReference>
<keyword evidence="2" id="KW-1185">Reference proteome</keyword>
<dbReference type="OrthoDB" id="8441431at2"/>
<dbReference type="InterPro" id="IPR036188">
    <property type="entry name" value="FAD/NAD-bd_sf"/>
</dbReference>
<evidence type="ECO:0000313" key="1">
    <source>
        <dbReference type="EMBL" id="QFZ20221.1"/>
    </source>
</evidence>
<name>A0A5Q0H1U8_SACSY</name>
<dbReference type="Proteomes" id="UP000325787">
    <property type="component" value="Chromosome"/>
</dbReference>
<dbReference type="Gene3D" id="3.50.50.60">
    <property type="entry name" value="FAD/NAD(P)-binding domain"/>
    <property type="match status" value="1"/>
</dbReference>
<reference evidence="2" key="1">
    <citation type="journal article" date="2021" name="Curr. Microbiol.">
        <title>Complete genome of nocamycin-producing strain Saccharothrix syringae NRRL B-16468 reveals the biosynthetic potential for secondary metabolites.</title>
        <authorList>
            <person name="Mo X."/>
            <person name="Yang S."/>
        </authorList>
    </citation>
    <scope>NUCLEOTIDE SEQUENCE [LARGE SCALE GENOMIC DNA]</scope>
    <source>
        <strain evidence="2">ATCC 51364 / DSM 43886 / JCM 6844 / KCTC 9398 / NBRC 14523 / NRRL B-16468 / INA 2240</strain>
    </source>
</reference>
<dbReference type="RefSeq" id="WP_051766676.1">
    <property type="nucleotide sequence ID" value="NZ_CP034550.1"/>
</dbReference>
<dbReference type="EMBL" id="CP034550">
    <property type="protein sequence ID" value="QFZ20221.1"/>
    <property type="molecule type" value="Genomic_DNA"/>
</dbReference>
<gene>
    <name evidence="1" type="ORF">EKG83_24915</name>
</gene>